<dbReference type="EMBL" id="BKCJ011369515">
    <property type="protein sequence ID" value="GFD26532.1"/>
    <property type="molecule type" value="Genomic_DNA"/>
</dbReference>
<reference evidence="1" key="1">
    <citation type="journal article" date="2019" name="Sci. Rep.">
        <title>Draft genome of Tanacetum cinerariifolium, the natural source of mosquito coil.</title>
        <authorList>
            <person name="Yamashiro T."/>
            <person name="Shiraishi A."/>
            <person name="Satake H."/>
            <person name="Nakayama K."/>
        </authorList>
    </citation>
    <scope>NUCLEOTIDE SEQUENCE</scope>
</reference>
<gene>
    <name evidence="1" type="ORF">Tci_898501</name>
</gene>
<dbReference type="AlphaFoldDB" id="A0A699UT63"/>
<feature type="non-terminal residue" evidence="1">
    <location>
        <position position="1"/>
    </location>
</feature>
<protein>
    <submittedName>
        <fullName evidence="1">Uncharacterized protein</fullName>
    </submittedName>
</protein>
<comment type="caution">
    <text evidence="1">The sequence shown here is derived from an EMBL/GenBank/DDBJ whole genome shotgun (WGS) entry which is preliminary data.</text>
</comment>
<evidence type="ECO:0000313" key="1">
    <source>
        <dbReference type="EMBL" id="GFD26532.1"/>
    </source>
</evidence>
<name>A0A699UT63_TANCI</name>
<accession>A0A699UT63</accession>
<sequence length="87" mass="9006">LLVHVIPVGREDVGQQEEHAVVLAGHIAQGAAHLGRIHGLHGVAARPGRTYRQPVQLACYLGSSAGGSGSAAHQPGTWAAQLGCRSW</sequence>
<organism evidence="1">
    <name type="scientific">Tanacetum cinerariifolium</name>
    <name type="common">Dalmatian daisy</name>
    <name type="synonym">Chrysanthemum cinerariifolium</name>
    <dbReference type="NCBI Taxonomy" id="118510"/>
    <lineage>
        <taxon>Eukaryota</taxon>
        <taxon>Viridiplantae</taxon>
        <taxon>Streptophyta</taxon>
        <taxon>Embryophyta</taxon>
        <taxon>Tracheophyta</taxon>
        <taxon>Spermatophyta</taxon>
        <taxon>Magnoliopsida</taxon>
        <taxon>eudicotyledons</taxon>
        <taxon>Gunneridae</taxon>
        <taxon>Pentapetalae</taxon>
        <taxon>asterids</taxon>
        <taxon>campanulids</taxon>
        <taxon>Asterales</taxon>
        <taxon>Asteraceae</taxon>
        <taxon>Asteroideae</taxon>
        <taxon>Anthemideae</taxon>
        <taxon>Anthemidinae</taxon>
        <taxon>Tanacetum</taxon>
    </lineage>
</organism>
<proteinExistence type="predicted"/>